<reference evidence="2 3" key="1">
    <citation type="submission" date="2013-09" db="EMBL/GenBank/DDBJ databases">
        <authorList>
            <consortium name="DOE Joint Genome Institute"/>
            <person name="Klenk H.-P."/>
            <person name="Huntemann M."/>
            <person name="Han J."/>
            <person name="Chen A."/>
            <person name="Kyrpides N."/>
            <person name="Mavromatis K."/>
            <person name="Markowitz V."/>
            <person name="Palaniappan K."/>
            <person name="Ivanova N."/>
            <person name="Schaumberg A."/>
            <person name="Pati A."/>
            <person name="Liolios K."/>
            <person name="Nordberg H.P."/>
            <person name="Cantor M.N."/>
            <person name="Hua S.X."/>
            <person name="Woyke T."/>
        </authorList>
    </citation>
    <scope>NUCLEOTIDE SEQUENCE [LARGE SCALE GENOMIC DNA]</scope>
    <source>
        <strain evidence="2 3">DSM 14336</strain>
    </source>
</reference>
<dbReference type="PROSITE" id="PS50943">
    <property type="entry name" value="HTH_CROC1"/>
    <property type="match status" value="1"/>
</dbReference>
<gene>
    <name evidence="2" type="ORF">METH_18795</name>
</gene>
<accession>V9VZD7</accession>
<keyword evidence="3" id="KW-1185">Reference proteome</keyword>
<dbReference type="PATRIC" id="fig|999552.6.peg.3724"/>
<sequence>MPSNLSQNLSTLASYGNSVADICRRANLNRTQFNRYLAGQSQPSLQTLRRICDFFGIDEHEIFMAPEAFRELVRLRPPVLAARDPATGFAQRLFLNQSKPAAQTGYYQGYLTDPADPSNVYVHLVKVAQSGRGTAVKIIARYPRDQINLPKRLKFEGIATQQAGRLFCVIQESKMRKSTSCIVLSLGDFDNTTTLGGLILGTEPETGNEITTYQTVWRYLGKTPDLRAALKRCGVYPATGAPADLAQ</sequence>
<dbReference type="AlphaFoldDB" id="V9VZD7"/>
<protein>
    <recommendedName>
        <fullName evidence="1">HTH cro/C1-type domain-containing protein</fullName>
    </recommendedName>
</protein>
<dbReference type="KEGG" id="lmd:METH_18795"/>
<dbReference type="HOGENOM" id="CLU_071028_0_0_5"/>
<proteinExistence type="predicted"/>
<dbReference type="Pfam" id="PF13443">
    <property type="entry name" value="HTH_26"/>
    <property type="match status" value="1"/>
</dbReference>
<dbReference type="OrthoDB" id="8902678at2"/>
<feature type="domain" description="HTH cro/C1-type" evidence="1">
    <location>
        <begin position="18"/>
        <end position="62"/>
    </location>
</feature>
<evidence type="ECO:0000259" key="1">
    <source>
        <dbReference type="PROSITE" id="PS50943"/>
    </source>
</evidence>
<evidence type="ECO:0000313" key="2">
    <source>
        <dbReference type="EMBL" id="AHD03288.1"/>
    </source>
</evidence>
<name>V9VZD7_9RHOB</name>
<dbReference type="CDD" id="cd00093">
    <property type="entry name" value="HTH_XRE"/>
    <property type="match status" value="1"/>
</dbReference>
<organism evidence="2 3">
    <name type="scientific">Leisingera methylohalidivorans DSM 14336</name>
    <dbReference type="NCBI Taxonomy" id="999552"/>
    <lineage>
        <taxon>Bacteria</taxon>
        <taxon>Pseudomonadati</taxon>
        <taxon>Pseudomonadota</taxon>
        <taxon>Alphaproteobacteria</taxon>
        <taxon>Rhodobacterales</taxon>
        <taxon>Roseobacteraceae</taxon>
        <taxon>Leisingera</taxon>
    </lineage>
</organism>
<dbReference type="Gene3D" id="1.10.260.40">
    <property type="entry name" value="lambda repressor-like DNA-binding domains"/>
    <property type="match status" value="1"/>
</dbReference>
<dbReference type="SUPFAM" id="SSF47413">
    <property type="entry name" value="lambda repressor-like DNA-binding domains"/>
    <property type="match status" value="1"/>
</dbReference>
<dbReference type="EMBL" id="CP006773">
    <property type="protein sequence ID" value="AHD03288.1"/>
    <property type="molecule type" value="Genomic_DNA"/>
</dbReference>
<dbReference type="InterPro" id="IPR001387">
    <property type="entry name" value="Cro/C1-type_HTH"/>
</dbReference>
<dbReference type="RefSeq" id="WP_024091890.1">
    <property type="nucleotide sequence ID" value="NC_023135.1"/>
</dbReference>
<evidence type="ECO:0000313" key="3">
    <source>
        <dbReference type="Proteomes" id="UP000018780"/>
    </source>
</evidence>
<dbReference type="InterPro" id="IPR010982">
    <property type="entry name" value="Lambda_DNA-bd_dom_sf"/>
</dbReference>
<dbReference type="GO" id="GO:0003677">
    <property type="term" value="F:DNA binding"/>
    <property type="evidence" value="ECO:0007669"/>
    <property type="project" value="InterPro"/>
</dbReference>
<dbReference type="Proteomes" id="UP000018780">
    <property type="component" value="Chromosome"/>
</dbReference>